<name>X1KW62_9ZZZZ</name>
<accession>X1KW62</accession>
<organism evidence="2">
    <name type="scientific">marine sediment metagenome</name>
    <dbReference type="NCBI Taxonomy" id="412755"/>
    <lineage>
        <taxon>unclassified sequences</taxon>
        <taxon>metagenomes</taxon>
        <taxon>ecological metagenomes</taxon>
    </lineage>
</organism>
<reference evidence="2" key="1">
    <citation type="journal article" date="2014" name="Front. Microbiol.">
        <title>High frequency of phylogenetically diverse reductive dehalogenase-homologous genes in deep subseafloor sedimentary metagenomes.</title>
        <authorList>
            <person name="Kawai M."/>
            <person name="Futagami T."/>
            <person name="Toyoda A."/>
            <person name="Takaki Y."/>
            <person name="Nishi S."/>
            <person name="Hori S."/>
            <person name="Arai W."/>
            <person name="Tsubouchi T."/>
            <person name="Morono Y."/>
            <person name="Uchiyama I."/>
            <person name="Ito T."/>
            <person name="Fujiyama A."/>
            <person name="Inagaki F."/>
            <person name="Takami H."/>
        </authorList>
    </citation>
    <scope>NUCLEOTIDE SEQUENCE</scope>
    <source>
        <strain evidence="2">Expedition CK06-06</strain>
    </source>
</reference>
<gene>
    <name evidence="2" type="ORF">S06H3_12899</name>
</gene>
<protein>
    <submittedName>
        <fullName evidence="2">Uncharacterized protein</fullName>
    </submittedName>
</protein>
<proteinExistence type="predicted"/>
<comment type="caution">
    <text evidence="2">The sequence shown here is derived from an EMBL/GenBank/DDBJ whole genome shotgun (WGS) entry which is preliminary data.</text>
</comment>
<evidence type="ECO:0000313" key="2">
    <source>
        <dbReference type="EMBL" id="GAI10928.1"/>
    </source>
</evidence>
<dbReference type="AlphaFoldDB" id="X1KW62"/>
<dbReference type="Gene3D" id="2.60.120.260">
    <property type="entry name" value="Galactose-binding domain-like"/>
    <property type="match status" value="1"/>
</dbReference>
<feature type="region of interest" description="Disordered" evidence="1">
    <location>
        <begin position="108"/>
        <end position="133"/>
    </location>
</feature>
<evidence type="ECO:0000256" key="1">
    <source>
        <dbReference type="SAM" id="MobiDB-lite"/>
    </source>
</evidence>
<sequence length="343" mass="37466">MAIEQADNTENAGESLHSGWAKYNALITELRAAAFLLKSAATNFTAAVLHKDLTGADLHTPKAHTLGSHSTKAHTELTGVAANQHHNETHTLASHSTKAHAELTGVSKDQHHNEDHKARHTDGSDDVQNATAAQKGLATATQITKLDGIEANAKDNQTGAEILALFEALSAQAWAQQFNNLLKNGSFESWSAGAAAPPDGWSFGGGGAVIAREATIIRFGEYSAKFTRNGNDCYFWQKPIMIDADTNTYWWGRKVIFGMWVWASVVNRARLRYRDGVDAQYSDYHPGDSAWHFLTLPFTVNPTATYIEIRGYIDTGDTDVYFDGAILVEGTICPTFAPKFQKQ</sequence>
<dbReference type="EMBL" id="BARV01006300">
    <property type="protein sequence ID" value="GAI10928.1"/>
    <property type="molecule type" value="Genomic_DNA"/>
</dbReference>
<feature type="compositionally biased region" description="Basic and acidic residues" evidence="1">
    <location>
        <begin position="108"/>
        <end position="123"/>
    </location>
</feature>